<dbReference type="GeneID" id="8863842"/>
<organism evidence="2">
    <name type="scientific">Naegleria gruberi</name>
    <name type="common">Amoeba</name>
    <dbReference type="NCBI Taxonomy" id="5762"/>
    <lineage>
        <taxon>Eukaryota</taxon>
        <taxon>Discoba</taxon>
        <taxon>Heterolobosea</taxon>
        <taxon>Tetramitia</taxon>
        <taxon>Eutetramitia</taxon>
        <taxon>Vahlkampfiidae</taxon>
        <taxon>Naegleria</taxon>
    </lineage>
</organism>
<dbReference type="SUPFAM" id="SSF52540">
    <property type="entry name" value="P-loop containing nucleoside triphosphate hydrolases"/>
    <property type="match status" value="1"/>
</dbReference>
<sequence length="620" mass="72327">MKQAIKTTCGRGISSFNRKNRVTTTINQIAQGRLFHNSFGVLKSIVTNNERREFKFARKRLIISKIQRLLSEDTTSRRCLFLVGPDGCGKTQTMLQVMEKIVTQNVGVPIYLDFETYFLKTREEINNTQLPIDFDHFAEYCLDQICIQELIKCVKRASNDFGVSDLMKILTERNNINYYFLEKFISTRDEIKSIVESSVEIKKLYEKLSSDHSQEVILLLIEKISEKLPYYDCKISNAVRFSIDLLAFIELGSGKKQRTGIEVLSFLFSTLEYFAYKPHFGVKPKLFINGFNLLDVFSKSVALLSRSDIRQYQSDIPEDVFSSDERGANLHDMVLLRITAMYLDAFVPTIIEVAGNYYNYQMIPELKMDTEQVKFIEIIEDEMFESKLQYGNLFEDCSFETIHDIVGGNPSKIGTFYEKYFTPELMKHQLSLVENQSTKKQELDRIANQSLLNYLDGEKDHYERKLHMACLLAARYIALQKAEKKNLKTIQELSIDDYQVQFTIHDAIEKIMSLKGKAYHFNEEFDPFIQTIGGSILLNSELMYYQIHDNVLRPYDQCYYSYFAKTLEDLESSWSLIQYWYYRLVWQPLNGIKHVDRTLGKHGNIMERTDESRHTPIVQP</sequence>
<dbReference type="OMA" id="GNIMERT"/>
<dbReference type="AlphaFoldDB" id="D2UYI9"/>
<dbReference type="InterPro" id="IPR027417">
    <property type="entry name" value="P-loop_NTPase"/>
</dbReference>
<dbReference type="RefSeq" id="XP_002683546.1">
    <property type="nucleotide sequence ID" value="XM_002683500.1"/>
</dbReference>
<keyword evidence="2" id="KW-1185">Reference proteome</keyword>
<name>D2UYI9_NAEGR</name>
<evidence type="ECO:0000313" key="1">
    <source>
        <dbReference type="EMBL" id="EFC50802.1"/>
    </source>
</evidence>
<dbReference type="OrthoDB" id="10257973at2759"/>
<accession>D2UYI9</accession>
<evidence type="ECO:0000313" key="2">
    <source>
        <dbReference type="Proteomes" id="UP000006671"/>
    </source>
</evidence>
<dbReference type="Proteomes" id="UP000006671">
    <property type="component" value="Unassembled WGS sequence"/>
</dbReference>
<reference evidence="1 2" key="1">
    <citation type="journal article" date="2010" name="Cell">
        <title>The genome of Naegleria gruberi illuminates early eukaryotic versatility.</title>
        <authorList>
            <person name="Fritz-Laylin L.K."/>
            <person name="Prochnik S.E."/>
            <person name="Ginger M.L."/>
            <person name="Dacks J.B."/>
            <person name="Carpenter M.L."/>
            <person name="Field M.C."/>
            <person name="Kuo A."/>
            <person name="Paredez A."/>
            <person name="Chapman J."/>
            <person name="Pham J."/>
            <person name="Shu S."/>
            <person name="Neupane R."/>
            <person name="Cipriano M."/>
            <person name="Mancuso J."/>
            <person name="Tu H."/>
            <person name="Salamov A."/>
            <person name="Lindquist E."/>
            <person name="Shapiro H."/>
            <person name="Lucas S."/>
            <person name="Grigoriev I.V."/>
            <person name="Cande W.Z."/>
            <person name="Fulton C."/>
            <person name="Rokhsar D.S."/>
            <person name="Dawson S.C."/>
        </authorList>
    </citation>
    <scope>NUCLEOTIDE SEQUENCE [LARGE SCALE GENOMIC DNA]</scope>
    <source>
        <strain evidence="1 2">NEG-M</strain>
    </source>
</reference>
<dbReference type="VEuPathDB" id="AmoebaDB:NAEGRDRAFT_61484"/>
<dbReference type="Gene3D" id="3.40.50.300">
    <property type="entry name" value="P-loop containing nucleotide triphosphate hydrolases"/>
    <property type="match status" value="1"/>
</dbReference>
<gene>
    <name evidence="1" type="ORF">NAEGRDRAFT_61484</name>
</gene>
<proteinExistence type="predicted"/>
<dbReference type="InParanoid" id="D2UYI9"/>
<dbReference type="KEGG" id="ngr:NAEGRDRAFT_61484"/>
<protein>
    <submittedName>
        <fullName evidence="1">Predicted protein</fullName>
    </submittedName>
</protein>
<dbReference type="EMBL" id="GG738845">
    <property type="protein sequence ID" value="EFC50802.1"/>
    <property type="molecule type" value="Genomic_DNA"/>
</dbReference>